<accession>A0A9P7AXP8</accession>
<feature type="compositionally biased region" description="Basic and acidic residues" evidence="7">
    <location>
        <begin position="1"/>
        <end position="11"/>
    </location>
</feature>
<comment type="caution">
    <text evidence="8">The sequence shown here is derived from an EMBL/GenBank/DDBJ whole genome shotgun (WGS) entry which is preliminary data.</text>
</comment>
<dbReference type="Pfam" id="PF10501">
    <property type="entry name" value="Ribosomal_L50"/>
    <property type="match status" value="1"/>
</dbReference>
<evidence type="ECO:0000256" key="4">
    <source>
        <dbReference type="ARBA" id="ARBA00023128"/>
    </source>
</evidence>
<dbReference type="EMBL" id="VNKQ01000007">
    <property type="protein sequence ID" value="KAG0649873.1"/>
    <property type="molecule type" value="Genomic_DNA"/>
</dbReference>
<reference evidence="8" key="1">
    <citation type="submission" date="2019-07" db="EMBL/GenBank/DDBJ databases">
        <title>Hyphodiscus hymeniophilus genome sequencing and assembly.</title>
        <authorList>
            <person name="Kramer G."/>
            <person name="Nodwell J."/>
        </authorList>
    </citation>
    <scope>NUCLEOTIDE SEQUENCE</scope>
    <source>
        <strain evidence="8">ATCC 34498</strain>
    </source>
</reference>
<evidence type="ECO:0000256" key="2">
    <source>
        <dbReference type="ARBA" id="ARBA00008860"/>
    </source>
</evidence>
<keyword evidence="9" id="KW-1185">Reference proteome</keyword>
<evidence type="ECO:0000256" key="5">
    <source>
        <dbReference type="ARBA" id="ARBA00023274"/>
    </source>
</evidence>
<comment type="subcellular location">
    <subcellularLocation>
        <location evidence="1">Mitochondrion</location>
    </subcellularLocation>
</comment>
<evidence type="ECO:0000256" key="3">
    <source>
        <dbReference type="ARBA" id="ARBA00022980"/>
    </source>
</evidence>
<sequence>MKVEETSTKNEEIDDDDTTHVGRATTWDGLKWVGTGPVWQPEVAFESFLPADAATHPEVIVASLHRAVVEVFALQQAGIPLHELSAHFPATNRFDWTDGVQITPSSSGATIKMPENTSLQEVMEIAASSEIVEEAAEAKPTESQEDVDADQFEVDPMKAAEKPIIEDDIEPIEAEEGTFVDHATGRTMLFKTFADVISSWDSSWRDISLENPEIKFAVVKRAMQLTGIRIPDAAIKPSNSVKALLNILVIPPKPKKLFEALEQKTDLSELGNVSVYPFRRGFASKEQDIGRLKVLKEALEREGLDLGVKEYE</sequence>
<evidence type="ECO:0000313" key="8">
    <source>
        <dbReference type="EMBL" id="KAG0649873.1"/>
    </source>
</evidence>
<evidence type="ECO:0000256" key="6">
    <source>
        <dbReference type="ARBA" id="ARBA00035183"/>
    </source>
</evidence>
<dbReference type="GO" id="GO:0005739">
    <property type="term" value="C:mitochondrion"/>
    <property type="evidence" value="ECO:0007669"/>
    <property type="project" value="UniProtKB-SubCell"/>
</dbReference>
<dbReference type="GO" id="GO:1990904">
    <property type="term" value="C:ribonucleoprotein complex"/>
    <property type="evidence" value="ECO:0007669"/>
    <property type="project" value="UniProtKB-KW"/>
</dbReference>
<evidence type="ECO:0000313" key="9">
    <source>
        <dbReference type="Proteomes" id="UP000785200"/>
    </source>
</evidence>
<dbReference type="Proteomes" id="UP000785200">
    <property type="component" value="Unassembled WGS sequence"/>
</dbReference>
<evidence type="ECO:0000256" key="7">
    <source>
        <dbReference type="SAM" id="MobiDB-lite"/>
    </source>
</evidence>
<proteinExistence type="inferred from homology"/>
<feature type="region of interest" description="Disordered" evidence="7">
    <location>
        <begin position="1"/>
        <end position="21"/>
    </location>
</feature>
<evidence type="ECO:0000256" key="1">
    <source>
        <dbReference type="ARBA" id="ARBA00004173"/>
    </source>
</evidence>
<dbReference type="OrthoDB" id="6220758at2759"/>
<dbReference type="GO" id="GO:0005840">
    <property type="term" value="C:ribosome"/>
    <property type="evidence" value="ECO:0007669"/>
    <property type="project" value="UniProtKB-KW"/>
</dbReference>
<gene>
    <name evidence="8" type="ORF">D0Z07_3658</name>
</gene>
<protein>
    <recommendedName>
        <fullName evidence="6">Large ribosomal subunit protein mL50</fullName>
    </recommendedName>
</protein>
<organism evidence="8 9">
    <name type="scientific">Hyphodiscus hymeniophilus</name>
    <dbReference type="NCBI Taxonomy" id="353542"/>
    <lineage>
        <taxon>Eukaryota</taxon>
        <taxon>Fungi</taxon>
        <taxon>Dikarya</taxon>
        <taxon>Ascomycota</taxon>
        <taxon>Pezizomycotina</taxon>
        <taxon>Leotiomycetes</taxon>
        <taxon>Helotiales</taxon>
        <taxon>Hyphodiscaceae</taxon>
        <taxon>Hyphodiscus</taxon>
    </lineage>
</organism>
<keyword evidence="3" id="KW-0689">Ribosomal protein</keyword>
<keyword evidence="4" id="KW-0496">Mitochondrion</keyword>
<comment type="similarity">
    <text evidence="2">Belongs to the mitochondrion-specific ribosomal protein mL50 family.</text>
</comment>
<name>A0A9P7AXP8_9HELO</name>
<dbReference type="AlphaFoldDB" id="A0A9P7AXP8"/>
<keyword evidence="5" id="KW-0687">Ribonucleoprotein</keyword>
<dbReference type="InterPro" id="IPR018305">
    <property type="entry name" value="Ribosomal_m50"/>
</dbReference>